<dbReference type="EMBL" id="VUMY01000008">
    <property type="protein sequence ID" value="MST49673.1"/>
    <property type="molecule type" value="Genomic_DNA"/>
</dbReference>
<evidence type="ECO:0000256" key="2">
    <source>
        <dbReference type="ARBA" id="ARBA00023125"/>
    </source>
</evidence>
<reference evidence="6 7" key="1">
    <citation type="submission" date="2019-08" db="EMBL/GenBank/DDBJ databases">
        <title>In-depth cultivation of the pig gut microbiome towards novel bacterial diversity and tailored functional studies.</title>
        <authorList>
            <person name="Wylensek D."/>
            <person name="Hitch T.C.A."/>
            <person name="Clavel T."/>
        </authorList>
    </citation>
    <scope>NUCLEOTIDE SEQUENCE [LARGE SCALE GENOMIC DNA]</scope>
    <source>
        <strain evidence="6 7">RF-GAM-744-WT-7</strain>
    </source>
</reference>
<dbReference type="SUPFAM" id="SSF46689">
    <property type="entry name" value="Homeodomain-like"/>
    <property type="match status" value="1"/>
</dbReference>
<evidence type="ECO:0000259" key="5">
    <source>
        <dbReference type="PROSITE" id="PS50977"/>
    </source>
</evidence>
<dbReference type="PRINTS" id="PR00455">
    <property type="entry name" value="HTHTETR"/>
</dbReference>
<feature type="DNA-binding region" description="H-T-H motif" evidence="4">
    <location>
        <begin position="39"/>
        <end position="58"/>
    </location>
</feature>
<keyword evidence="1" id="KW-0805">Transcription regulation</keyword>
<dbReference type="SUPFAM" id="SSF48498">
    <property type="entry name" value="Tetracyclin repressor-like, C-terminal domain"/>
    <property type="match status" value="1"/>
</dbReference>
<dbReference type="Gene3D" id="1.10.357.10">
    <property type="entry name" value="Tetracycline Repressor, domain 2"/>
    <property type="match status" value="1"/>
</dbReference>
<dbReference type="Pfam" id="PF00440">
    <property type="entry name" value="TetR_N"/>
    <property type="match status" value="1"/>
</dbReference>
<accession>A0A7K0K2G1</accession>
<dbReference type="InterPro" id="IPR050109">
    <property type="entry name" value="HTH-type_TetR-like_transc_reg"/>
</dbReference>
<dbReference type="InterPro" id="IPR001647">
    <property type="entry name" value="HTH_TetR"/>
</dbReference>
<dbReference type="GO" id="GO:0000976">
    <property type="term" value="F:transcription cis-regulatory region binding"/>
    <property type="evidence" value="ECO:0007669"/>
    <property type="project" value="TreeGrafter"/>
</dbReference>
<evidence type="ECO:0000313" key="6">
    <source>
        <dbReference type="EMBL" id="MST49673.1"/>
    </source>
</evidence>
<name>A0A7K0K2G1_9ACTO</name>
<proteinExistence type="predicted"/>
<feature type="domain" description="HTH tetR-type" evidence="5">
    <location>
        <begin position="16"/>
        <end position="76"/>
    </location>
</feature>
<dbReference type="PROSITE" id="PS50977">
    <property type="entry name" value="HTH_TETR_2"/>
    <property type="match status" value="1"/>
</dbReference>
<organism evidence="6 7">
    <name type="scientific">Mobiluncus porci</name>
    <dbReference type="NCBI Taxonomy" id="2652278"/>
    <lineage>
        <taxon>Bacteria</taxon>
        <taxon>Bacillati</taxon>
        <taxon>Actinomycetota</taxon>
        <taxon>Actinomycetes</taxon>
        <taxon>Actinomycetales</taxon>
        <taxon>Actinomycetaceae</taxon>
        <taxon>Mobiluncus</taxon>
    </lineage>
</organism>
<dbReference type="Proteomes" id="UP000442535">
    <property type="component" value="Unassembled WGS sequence"/>
</dbReference>
<protein>
    <submittedName>
        <fullName evidence="6">TetR/AcrR family transcriptional regulator</fullName>
    </submittedName>
</protein>
<sequence>MSSFERRERGPYASGLARREAILDAAVDLLAEVGYHGMSLRDVARNVGISHPGVIYHFPSKEVLLMSVVDRYEKEMGFDLKELAKLNPLSLLDAVLEVLSNMGKNAMIIEVECMLLVEASSNLHPAHDHYEERNRLFRSILTTAWAQLQSEGRAEVTSNPEDIANIQMSLFDGIMSQWLYSHDLKAPSQMARFYLHMFTPETSAECLVHYREAGWLH</sequence>
<dbReference type="PANTHER" id="PTHR30055">
    <property type="entry name" value="HTH-TYPE TRANSCRIPTIONAL REGULATOR RUTR"/>
    <property type="match status" value="1"/>
</dbReference>
<dbReference type="RefSeq" id="WP_154544579.1">
    <property type="nucleotide sequence ID" value="NZ_JAQYQY010000017.1"/>
</dbReference>
<dbReference type="InterPro" id="IPR009057">
    <property type="entry name" value="Homeodomain-like_sf"/>
</dbReference>
<evidence type="ECO:0000313" key="7">
    <source>
        <dbReference type="Proteomes" id="UP000442535"/>
    </source>
</evidence>
<evidence type="ECO:0000256" key="4">
    <source>
        <dbReference type="PROSITE-ProRule" id="PRU00335"/>
    </source>
</evidence>
<evidence type="ECO:0000256" key="3">
    <source>
        <dbReference type="ARBA" id="ARBA00023163"/>
    </source>
</evidence>
<dbReference type="AlphaFoldDB" id="A0A7K0K2G1"/>
<evidence type="ECO:0000256" key="1">
    <source>
        <dbReference type="ARBA" id="ARBA00023015"/>
    </source>
</evidence>
<keyword evidence="7" id="KW-1185">Reference proteome</keyword>
<keyword evidence="2 4" id="KW-0238">DNA-binding</keyword>
<dbReference type="GO" id="GO:0003700">
    <property type="term" value="F:DNA-binding transcription factor activity"/>
    <property type="evidence" value="ECO:0007669"/>
    <property type="project" value="TreeGrafter"/>
</dbReference>
<keyword evidence="3" id="KW-0804">Transcription</keyword>
<gene>
    <name evidence="6" type="ORF">FYJ63_05405</name>
</gene>
<dbReference type="InterPro" id="IPR036271">
    <property type="entry name" value="Tet_transcr_reg_TetR-rel_C_sf"/>
</dbReference>
<comment type="caution">
    <text evidence="6">The sequence shown here is derived from an EMBL/GenBank/DDBJ whole genome shotgun (WGS) entry which is preliminary data.</text>
</comment>
<dbReference type="PANTHER" id="PTHR30055:SF234">
    <property type="entry name" value="HTH-TYPE TRANSCRIPTIONAL REGULATOR BETI"/>
    <property type="match status" value="1"/>
</dbReference>